<dbReference type="Proteomes" id="UP001044222">
    <property type="component" value="Unassembled WGS sequence"/>
</dbReference>
<dbReference type="AlphaFoldDB" id="A0A9D3MKG4"/>
<name>A0A9D3MKG4_ANGAN</name>
<evidence type="ECO:0000313" key="1">
    <source>
        <dbReference type="EMBL" id="KAG5849502.1"/>
    </source>
</evidence>
<proteinExistence type="predicted"/>
<protein>
    <submittedName>
        <fullName evidence="1">Uncharacterized protein</fullName>
    </submittedName>
</protein>
<gene>
    <name evidence="1" type="ORF">ANANG_G00111230</name>
</gene>
<sequence>MGRFRDVHGMDKIAKTRPCSFRSSIRHLSSPVEWSLRSDSCPASASAITAQAPTQEPQSTYKHPSQMLLQNVFHFSIFNKI</sequence>
<comment type="caution">
    <text evidence="1">The sequence shown here is derived from an EMBL/GenBank/DDBJ whole genome shotgun (WGS) entry which is preliminary data.</text>
</comment>
<organism evidence="1 2">
    <name type="scientific">Anguilla anguilla</name>
    <name type="common">European freshwater eel</name>
    <name type="synonym">Muraena anguilla</name>
    <dbReference type="NCBI Taxonomy" id="7936"/>
    <lineage>
        <taxon>Eukaryota</taxon>
        <taxon>Metazoa</taxon>
        <taxon>Chordata</taxon>
        <taxon>Craniata</taxon>
        <taxon>Vertebrata</taxon>
        <taxon>Euteleostomi</taxon>
        <taxon>Actinopterygii</taxon>
        <taxon>Neopterygii</taxon>
        <taxon>Teleostei</taxon>
        <taxon>Anguilliformes</taxon>
        <taxon>Anguillidae</taxon>
        <taxon>Anguilla</taxon>
    </lineage>
</organism>
<reference evidence="1" key="1">
    <citation type="submission" date="2021-01" db="EMBL/GenBank/DDBJ databases">
        <title>A chromosome-scale assembly of European eel, Anguilla anguilla.</title>
        <authorList>
            <person name="Henkel C."/>
            <person name="Jong-Raadsen S.A."/>
            <person name="Dufour S."/>
            <person name="Weltzien F.-A."/>
            <person name="Palstra A.P."/>
            <person name="Pelster B."/>
            <person name="Spaink H.P."/>
            <person name="Van Den Thillart G.E."/>
            <person name="Jansen H."/>
            <person name="Zahm M."/>
            <person name="Klopp C."/>
            <person name="Cedric C."/>
            <person name="Louis A."/>
            <person name="Berthelot C."/>
            <person name="Parey E."/>
            <person name="Roest Crollius H."/>
            <person name="Montfort J."/>
            <person name="Robinson-Rechavi M."/>
            <person name="Bucao C."/>
            <person name="Bouchez O."/>
            <person name="Gislard M."/>
            <person name="Lluch J."/>
            <person name="Milhes M."/>
            <person name="Lampietro C."/>
            <person name="Lopez Roques C."/>
            <person name="Donnadieu C."/>
            <person name="Braasch I."/>
            <person name="Desvignes T."/>
            <person name="Postlethwait J."/>
            <person name="Bobe J."/>
            <person name="Guiguen Y."/>
            <person name="Dirks R."/>
        </authorList>
    </citation>
    <scope>NUCLEOTIDE SEQUENCE</scope>
    <source>
        <strain evidence="1">Tag_6206</strain>
        <tissue evidence="1">Liver</tissue>
    </source>
</reference>
<accession>A0A9D3MKG4</accession>
<dbReference type="EMBL" id="JAFIRN010000005">
    <property type="protein sequence ID" value="KAG5849502.1"/>
    <property type="molecule type" value="Genomic_DNA"/>
</dbReference>
<evidence type="ECO:0000313" key="2">
    <source>
        <dbReference type="Proteomes" id="UP001044222"/>
    </source>
</evidence>
<keyword evidence="2" id="KW-1185">Reference proteome</keyword>